<dbReference type="RefSeq" id="WP_102646920.1">
    <property type="nucleotide sequence ID" value="NZ_PNYA01000017.1"/>
</dbReference>
<protein>
    <submittedName>
        <fullName evidence="1">Uncharacterized protein</fullName>
    </submittedName>
</protein>
<keyword evidence="2" id="KW-1185">Reference proteome</keyword>
<dbReference type="AlphaFoldDB" id="A0A2N7VL57"/>
<name>A0A2N7VL57_9BURK</name>
<dbReference type="Proteomes" id="UP000235616">
    <property type="component" value="Unassembled WGS sequence"/>
</dbReference>
<comment type="caution">
    <text evidence="1">The sequence shown here is derived from an EMBL/GenBank/DDBJ whole genome shotgun (WGS) entry which is preliminary data.</text>
</comment>
<dbReference type="EMBL" id="PNYA01000017">
    <property type="protein sequence ID" value="PMS17879.1"/>
    <property type="molecule type" value="Genomic_DNA"/>
</dbReference>
<evidence type="ECO:0000313" key="2">
    <source>
        <dbReference type="Proteomes" id="UP000235616"/>
    </source>
</evidence>
<proteinExistence type="predicted"/>
<reference evidence="1 2" key="1">
    <citation type="submission" date="2018-01" db="EMBL/GenBank/DDBJ databases">
        <title>Whole genome analyses suggest that Burkholderia sensu lato contains two further novel genera in the rhizoxinica-symbiotica group Mycetohabitans gen. nov., and Trinickia gen. nov.: implications for the evolution of diazotrophy and nodulation in the Burkholderiaceae.</title>
        <authorList>
            <person name="Estrada-de los Santos P."/>
            <person name="Palmer M."/>
            <person name="Chavez-Ramirez B."/>
            <person name="Beukes C."/>
            <person name="Steenkamp E.T."/>
            <person name="Hirsch A.M."/>
            <person name="Manyaka P."/>
            <person name="Maluk M."/>
            <person name="Lafos M."/>
            <person name="Crook M."/>
            <person name="Gross E."/>
            <person name="Simon M.F."/>
            <person name="Bueno dos Reis Junior F."/>
            <person name="Poole P.S."/>
            <person name="Venter S.N."/>
            <person name="James E.K."/>
        </authorList>
    </citation>
    <scope>NUCLEOTIDE SEQUENCE [LARGE SCALE GENOMIC DNA]</scope>
    <source>
        <strain evidence="1 2">GIMN1.004</strain>
    </source>
</reference>
<organism evidence="1 2">
    <name type="scientific">Trinickia dabaoshanensis</name>
    <dbReference type="NCBI Taxonomy" id="564714"/>
    <lineage>
        <taxon>Bacteria</taxon>
        <taxon>Pseudomonadati</taxon>
        <taxon>Pseudomonadota</taxon>
        <taxon>Betaproteobacteria</taxon>
        <taxon>Burkholderiales</taxon>
        <taxon>Burkholderiaceae</taxon>
        <taxon>Trinickia</taxon>
    </lineage>
</organism>
<sequence>MEPNGIDMGDYVERYRGFTLEASVEQVATGLKSHFRVLRDNEIALDWRLLAVDETWPTERGAAEHALGAARAAVDAELICAWPRES</sequence>
<accession>A0A2N7VL57</accession>
<evidence type="ECO:0000313" key="1">
    <source>
        <dbReference type="EMBL" id="PMS17879.1"/>
    </source>
</evidence>
<dbReference type="OrthoDB" id="9111620at2"/>
<gene>
    <name evidence="1" type="ORF">C0Z18_18725</name>
</gene>